<comment type="subcellular location">
    <subcellularLocation>
        <location evidence="1">Cytoplasm</location>
        <location evidence="1">Cytoskeleton</location>
    </subcellularLocation>
</comment>
<reference evidence="5" key="2">
    <citation type="submission" date="2025-09" db="UniProtKB">
        <authorList>
            <consortium name="Ensembl"/>
        </authorList>
    </citation>
    <scope>IDENTIFICATION</scope>
</reference>
<evidence type="ECO:0000313" key="5">
    <source>
        <dbReference type="Ensembl" id="ENSSMRP00000021243.1"/>
    </source>
</evidence>
<keyword evidence="4" id="KW-0206">Cytoskeleton</keyword>
<comment type="similarity">
    <text evidence="2">Belongs to the ARPC5 family.</text>
</comment>
<name>A0A8D0DSR1_SALMN</name>
<keyword evidence="6" id="KW-1185">Reference proteome</keyword>
<evidence type="ECO:0000256" key="2">
    <source>
        <dbReference type="ARBA" id="ARBA00006084"/>
    </source>
</evidence>
<dbReference type="InterPro" id="IPR006789">
    <property type="entry name" value="ARPC5"/>
</dbReference>
<keyword evidence="3" id="KW-0963">Cytoplasm</keyword>
<dbReference type="SUPFAM" id="SSF69103">
    <property type="entry name" value="Arp2/3 complex 16 kDa subunit ARPC5"/>
    <property type="match status" value="1"/>
</dbReference>
<sequence>MVQSSLSSCFRCLDISQFNKTETEGGNGPEVKAALRQGNIFRAFHAALQNCPVNTKNQAAKEQAQEVVSILKRFKSWSKV</sequence>
<reference evidence="5" key="1">
    <citation type="submission" date="2025-08" db="UniProtKB">
        <authorList>
            <consortium name="Ensembl"/>
        </authorList>
    </citation>
    <scope>IDENTIFICATION</scope>
</reference>
<proteinExistence type="inferred from homology"/>
<evidence type="ECO:0000256" key="4">
    <source>
        <dbReference type="ARBA" id="ARBA00023212"/>
    </source>
</evidence>
<organism evidence="5 6">
    <name type="scientific">Salvator merianae</name>
    <name type="common">Argentine black and white tegu</name>
    <name type="synonym">Tupinambis merianae</name>
    <dbReference type="NCBI Taxonomy" id="96440"/>
    <lineage>
        <taxon>Eukaryota</taxon>
        <taxon>Metazoa</taxon>
        <taxon>Chordata</taxon>
        <taxon>Craniata</taxon>
        <taxon>Vertebrata</taxon>
        <taxon>Euteleostomi</taxon>
        <taxon>Lepidosauria</taxon>
        <taxon>Squamata</taxon>
        <taxon>Bifurcata</taxon>
        <taxon>Unidentata</taxon>
        <taxon>Episquamata</taxon>
        <taxon>Laterata</taxon>
        <taxon>Teiioidea</taxon>
        <taxon>Teiidae</taxon>
        <taxon>Salvator</taxon>
    </lineage>
</organism>
<accession>A0A8D0DSR1</accession>
<evidence type="ECO:0000256" key="1">
    <source>
        <dbReference type="ARBA" id="ARBA00004245"/>
    </source>
</evidence>
<evidence type="ECO:0000256" key="3">
    <source>
        <dbReference type="ARBA" id="ARBA00022490"/>
    </source>
</evidence>
<dbReference type="Proteomes" id="UP000694421">
    <property type="component" value="Unplaced"/>
</dbReference>
<dbReference type="AlphaFoldDB" id="A0A8D0DSR1"/>
<protein>
    <submittedName>
        <fullName evidence="5">Uncharacterized protein</fullName>
    </submittedName>
</protein>
<dbReference type="InterPro" id="IPR036743">
    <property type="entry name" value="ARPC5_sf"/>
</dbReference>
<dbReference type="GO" id="GO:0005885">
    <property type="term" value="C:Arp2/3 protein complex"/>
    <property type="evidence" value="ECO:0007669"/>
    <property type="project" value="InterPro"/>
</dbReference>
<dbReference type="Gene3D" id="1.25.40.190">
    <property type="entry name" value="Actin-related protein 2/3 complex subunit 5"/>
    <property type="match status" value="1"/>
</dbReference>
<dbReference type="Ensembl" id="ENSSMRT00000024897.1">
    <property type="protein sequence ID" value="ENSSMRP00000021243.1"/>
    <property type="gene ID" value="ENSSMRG00000016529.1"/>
</dbReference>
<evidence type="ECO:0000313" key="6">
    <source>
        <dbReference type="Proteomes" id="UP000694421"/>
    </source>
</evidence>
<dbReference type="Pfam" id="PF04699">
    <property type="entry name" value="P16-Arc"/>
    <property type="match status" value="1"/>
</dbReference>
<dbReference type="GO" id="GO:0030833">
    <property type="term" value="P:regulation of actin filament polymerization"/>
    <property type="evidence" value="ECO:0007669"/>
    <property type="project" value="InterPro"/>
</dbReference>
<dbReference type="GO" id="GO:0034314">
    <property type="term" value="P:Arp2/3 complex-mediated actin nucleation"/>
    <property type="evidence" value="ECO:0007669"/>
    <property type="project" value="InterPro"/>
</dbReference>